<dbReference type="KEGG" id="maqu:Maq22A_c20035"/>
<reference evidence="3" key="2">
    <citation type="submission" date="2015-01" db="EMBL/GenBank/DDBJ databases">
        <title>Complete genome sequence of Methylobacterium aquaticum strain 22A.</title>
        <authorList>
            <person name="Tani A."/>
            <person name="Ogura Y."/>
            <person name="Hayashi T."/>
        </authorList>
    </citation>
    <scope>NUCLEOTIDE SEQUENCE [LARGE SCALE GENOMIC DNA]</scope>
    <source>
        <strain evidence="3">MA-22A</strain>
    </source>
</reference>
<proteinExistence type="predicted"/>
<dbReference type="AlphaFoldDB" id="A0A0C6FP53"/>
<dbReference type="Proteomes" id="UP000061432">
    <property type="component" value="Chromosome"/>
</dbReference>
<evidence type="ECO:0000313" key="3">
    <source>
        <dbReference type="Proteomes" id="UP000061432"/>
    </source>
</evidence>
<dbReference type="RefSeq" id="WP_060848068.1">
    <property type="nucleotide sequence ID" value="NZ_AP014704.1"/>
</dbReference>
<feature type="region of interest" description="Disordered" evidence="1">
    <location>
        <begin position="81"/>
        <end position="114"/>
    </location>
</feature>
<gene>
    <name evidence="2" type="ORF">Maq22A_c20035</name>
</gene>
<sequence length="114" mass="11812">MAFWLRAGLVIGAIYYLSPLRLGEVALPGPALPSTARPAQLPASVSEAAGAAFAHLPGDVRARVVETAAVEAGRALTTGLRNAAAEAGRPASRDTLTAQDRQVPWRGAAERDGR</sequence>
<name>A0A0C6FP53_9HYPH</name>
<protein>
    <submittedName>
        <fullName evidence="2">Uncharacterized protein</fullName>
    </submittedName>
</protein>
<reference evidence="2 3" key="1">
    <citation type="journal article" date="2015" name="Genome Announc.">
        <title>Complete Genome Sequence of Methylobacterium aquaticum Strain 22A, Isolated from Racomitrium japonicum Moss.</title>
        <authorList>
            <person name="Tani A."/>
            <person name="Ogura Y."/>
            <person name="Hayashi T."/>
            <person name="Kimbara K."/>
        </authorList>
    </citation>
    <scope>NUCLEOTIDE SEQUENCE [LARGE SCALE GENOMIC DNA]</scope>
    <source>
        <strain evidence="2 3">MA-22A</strain>
    </source>
</reference>
<evidence type="ECO:0000313" key="2">
    <source>
        <dbReference type="EMBL" id="BAQ47059.1"/>
    </source>
</evidence>
<organism evidence="2 3">
    <name type="scientific">Methylobacterium aquaticum</name>
    <dbReference type="NCBI Taxonomy" id="270351"/>
    <lineage>
        <taxon>Bacteria</taxon>
        <taxon>Pseudomonadati</taxon>
        <taxon>Pseudomonadota</taxon>
        <taxon>Alphaproteobacteria</taxon>
        <taxon>Hyphomicrobiales</taxon>
        <taxon>Methylobacteriaceae</taxon>
        <taxon>Methylobacterium</taxon>
    </lineage>
</organism>
<dbReference type="OrthoDB" id="7999744at2"/>
<evidence type="ECO:0000256" key="1">
    <source>
        <dbReference type="SAM" id="MobiDB-lite"/>
    </source>
</evidence>
<accession>A0A0C6FP53</accession>
<dbReference type="PATRIC" id="fig|270351.10.peg.3869"/>
<dbReference type="EMBL" id="AP014704">
    <property type="protein sequence ID" value="BAQ47059.1"/>
    <property type="molecule type" value="Genomic_DNA"/>
</dbReference>